<evidence type="ECO:0000313" key="9">
    <source>
        <dbReference type="EMBL" id="RCK65412.1"/>
    </source>
</evidence>
<dbReference type="OrthoDB" id="1867012at2759"/>
<reference evidence="9 10" key="1">
    <citation type="submission" date="2018-06" db="EMBL/GenBank/DDBJ databases">
        <title>Whole genome sequencing of Candida tropicalis (genome annotated by CSBL at Korea University).</title>
        <authorList>
            <person name="Ahn J."/>
        </authorList>
    </citation>
    <scope>NUCLEOTIDE SEQUENCE [LARGE SCALE GENOMIC DNA]</scope>
    <source>
        <strain evidence="9 10">ATCC 20962</strain>
    </source>
</reference>
<feature type="domain" description="Large ribosomal subunit protein bL27m C-terminal" evidence="8">
    <location>
        <begin position="139"/>
        <end position="339"/>
    </location>
</feature>
<dbReference type="STRING" id="5486.A0A367YKA7"/>
<proteinExistence type="inferred from homology"/>
<dbReference type="GO" id="GO:0003735">
    <property type="term" value="F:structural constituent of ribosome"/>
    <property type="evidence" value="ECO:0007669"/>
    <property type="project" value="InterPro"/>
</dbReference>
<name>A0A367YKA7_9ASCO</name>
<dbReference type="Pfam" id="PF01016">
    <property type="entry name" value="Ribosomal_L27"/>
    <property type="match status" value="1"/>
</dbReference>
<dbReference type="InterPro" id="IPR001684">
    <property type="entry name" value="Ribosomal_bL27"/>
</dbReference>
<keyword evidence="5" id="KW-0687">Ribonucleoprotein</keyword>
<dbReference type="InterPro" id="IPR041244">
    <property type="entry name" value="Ribosomal_bL27m_C"/>
</dbReference>
<comment type="subcellular location">
    <subcellularLocation>
        <location evidence="1">Mitochondrion</location>
    </subcellularLocation>
</comment>
<dbReference type="AlphaFoldDB" id="A0A367YKA7"/>
<keyword evidence="3 9" id="KW-0689">Ribosomal protein</keyword>
<accession>A0A367YKA7</accession>
<evidence type="ECO:0000256" key="7">
    <source>
        <dbReference type="ARBA" id="ARBA00035465"/>
    </source>
</evidence>
<dbReference type="NCBIfam" id="TIGR00062">
    <property type="entry name" value="L27"/>
    <property type="match status" value="1"/>
</dbReference>
<gene>
    <name evidence="9" type="primary">MRPL2</name>
    <name evidence="9" type="ORF">Cantr_01156</name>
</gene>
<dbReference type="PRINTS" id="PR00063">
    <property type="entry name" value="RIBOSOMALL27"/>
</dbReference>
<organism evidence="9 10">
    <name type="scientific">Candida viswanathii</name>
    <dbReference type="NCBI Taxonomy" id="5486"/>
    <lineage>
        <taxon>Eukaryota</taxon>
        <taxon>Fungi</taxon>
        <taxon>Dikarya</taxon>
        <taxon>Ascomycota</taxon>
        <taxon>Saccharomycotina</taxon>
        <taxon>Pichiomycetes</taxon>
        <taxon>Debaryomycetaceae</taxon>
        <taxon>Candida/Lodderomyces clade</taxon>
        <taxon>Candida</taxon>
    </lineage>
</organism>
<evidence type="ECO:0000259" key="8">
    <source>
        <dbReference type="Pfam" id="PF18471"/>
    </source>
</evidence>
<comment type="similarity">
    <text evidence="2">Belongs to the bacterial ribosomal protein bL27 family.</text>
</comment>
<comment type="caution">
    <text evidence="9">The sequence shown here is derived from an EMBL/GenBank/DDBJ whole genome shotgun (WGS) entry which is preliminary data.</text>
</comment>
<dbReference type="GO" id="GO:0005762">
    <property type="term" value="C:mitochondrial large ribosomal subunit"/>
    <property type="evidence" value="ECO:0007669"/>
    <property type="project" value="TreeGrafter"/>
</dbReference>
<dbReference type="Gene3D" id="2.40.50.100">
    <property type="match status" value="1"/>
</dbReference>
<evidence type="ECO:0000256" key="5">
    <source>
        <dbReference type="ARBA" id="ARBA00023274"/>
    </source>
</evidence>
<sequence>MSSVVKGLFGSTRRSIDLTSSPLNIAIQIRTAKKRVSGSRTNNKDSAGRRLGVKVPEGHFVNIGEIIMKQRGTVIHPGENTNIGTDHTIVAKEPGYVRFYLDPFHPKRKYVGVALKKDVRLPKPHFEPRLRRFGFIPIENPTLADREEASMLRKEHFEWSEEAKLKAKEQFLESTKEALNSVYALGLEGKELEDAAERLHYTYQLRLVGQTLKEARVQATYNKLFDLSLQVRKGEITANQLQQLQSSAKEFSSKIDSAVGVETNGALFKNLSEETLPKLQQEVRDKLAKLYAELALDTNYRQQARELIYTAGVFETKEREELVRQYVPDVLPEEVPGSLFQLRIQPSHLRTLWYNVSMMKLTERSELWEDQRRSLLTWKAKDGAV</sequence>
<dbReference type="Proteomes" id="UP000253472">
    <property type="component" value="Unassembled WGS sequence"/>
</dbReference>
<protein>
    <recommendedName>
        <fullName evidence="6">Large ribosomal subunit protein bL27m</fullName>
    </recommendedName>
    <alternativeName>
        <fullName evidence="7">54S ribosomal protein L2, mitochondrial</fullName>
    </alternativeName>
</protein>
<keyword evidence="10" id="KW-1185">Reference proteome</keyword>
<dbReference type="PANTHER" id="PTHR15893">
    <property type="entry name" value="RIBOSOMAL PROTEIN L27"/>
    <property type="match status" value="1"/>
</dbReference>
<evidence type="ECO:0000256" key="4">
    <source>
        <dbReference type="ARBA" id="ARBA00023128"/>
    </source>
</evidence>
<dbReference type="GO" id="GO:0006412">
    <property type="term" value="P:translation"/>
    <property type="evidence" value="ECO:0007669"/>
    <property type="project" value="InterPro"/>
</dbReference>
<dbReference type="PANTHER" id="PTHR15893:SF0">
    <property type="entry name" value="LARGE RIBOSOMAL SUBUNIT PROTEIN BL27M"/>
    <property type="match status" value="1"/>
</dbReference>
<evidence type="ECO:0000256" key="3">
    <source>
        <dbReference type="ARBA" id="ARBA00022980"/>
    </source>
</evidence>
<dbReference type="Pfam" id="PF18471">
    <property type="entry name" value="Ribosomal_L27_C"/>
    <property type="match status" value="1"/>
</dbReference>
<evidence type="ECO:0000256" key="1">
    <source>
        <dbReference type="ARBA" id="ARBA00004173"/>
    </source>
</evidence>
<evidence type="ECO:0000256" key="2">
    <source>
        <dbReference type="ARBA" id="ARBA00010797"/>
    </source>
</evidence>
<dbReference type="SUPFAM" id="SSF110324">
    <property type="entry name" value="Ribosomal L27 protein-like"/>
    <property type="match status" value="1"/>
</dbReference>
<evidence type="ECO:0000313" key="10">
    <source>
        <dbReference type="Proteomes" id="UP000253472"/>
    </source>
</evidence>
<evidence type="ECO:0000256" key="6">
    <source>
        <dbReference type="ARBA" id="ARBA00035267"/>
    </source>
</evidence>
<dbReference type="EMBL" id="QLNQ01000020">
    <property type="protein sequence ID" value="RCK65412.1"/>
    <property type="molecule type" value="Genomic_DNA"/>
</dbReference>
<dbReference type="FunFam" id="2.40.50.100:FF:000042">
    <property type="entry name" value="50S ribosomal protein L27"/>
    <property type="match status" value="1"/>
</dbReference>
<keyword evidence="4" id="KW-0496">Mitochondrion</keyword>